<dbReference type="STRING" id="765257.A0A0C9Y9Q4"/>
<dbReference type="HOGENOM" id="CLU_1627743_0_0_1"/>
<protein>
    <submittedName>
        <fullName evidence="2">Uncharacterized protein</fullName>
    </submittedName>
</protein>
<dbReference type="Proteomes" id="UP000054018">
    <property type="component" value="Unassembled WGS sequence"/>
</dbReference>
<gene>
    <name evidence="2" type="ORF">PISMIDRAFT_17852</name>
</gene>
<dbReference type="AlphaFoldDB" id="A0A0C9Y9Q4"/>
<feature type="compositionally biased region" description="Basic and acidic residues" evidence="1">
    <location>
        <begin position="89"/>
        <end position="111"/>
    </location>
</feature>
<proteinExistence type="predicted"/>
<dbReference type="EMBL" id="KN833984">
    <property type="protein sequence ID" value="KIK13616.1"/>
    <property type="molecule type" value="Genomic_DNA"/>
</dbReference>
<organism evidence="2 3">
    <name type="scientific">Pisolithus microcarpus 441</name>
    <dbReference type="NCBI Taxonomy" id="765257"/>
    <lineage>
        <taxon>Eukaryota</taxon>
        <taxon>Fungi</taxon>
        <taxon>Dikarya</taxon>
        <taxon>Basidiomycota</taxon>
        <taxon>Agaricomycotina</taxon>
        <taxon>Agaricomycetes</taxon>
        <taxon>Agaricomycetidae</taxon>
        <taxon>Boletales</taxon>
        <taxon>Sclerodermatineae</taxon>
        <taxon>Pisolithaceae</taxon>
        <taxon>Pisolithus</taxon>
    </lineage>
</organism>
<reference evidence="3" key="2">
    <citation type="submission" date="2015-01" db="EMBL/GenBank/DDBJ databases">
        <title>Evolutionary Origins and Diversification of the Mycorrhizal Mutualists.</title>
        <authorList>
            <consortium name="DOE Joint Genome Institute"/>
            <consortium name="Mycorrhizal Genomics Consortium"/>
            <person name="Kohler A."/>
            <person name="Kuo A."/>
            <person name="Nagy L.G."/>
            <person name="Floudas D."/>
            <person name="Copeland A."/>
            <person name="Barry K.W."/>
            <person name="Cichocki N."/>
            <person name="Veneault-Fourrey C."/>
            <person name="LaButti K."/>
            <person name="Lindquist E.A."/>
            <person name="Lipzen A."/>
            <person name="Lundell T."/>
            <person name="Morin E."/>
            <person name="Murat C."/>
            <person name="Riley R."/>
            <person name="Ohm R."/>
            <person name="Sun H."/>
            <person name="Tunlid A."/>
            <person name="Henrissat B."/>
            <person name="Grigoriev I.V."/>
            <person name="Hibbett D.S."/>
            <person name="Martin F."/>
        </authorList>
    </citation>
    <scope>NUCLEOTIDE SEQUENCE [LARGE SCALE GENOMIC DNA]</scope>
    <source>
        <strain evidence="3">441</strain>
    </source>
</reference>
<feature type="region of interest" description="Disordered" evidence="1">
    <location>
        <begin position="88"/>
        <end position="111"/>
    </location>
</feature>
<keyword evidence="3" id="KW-1185">Reference proteome</keyword>
<name>A0A0C9Y9Q4_9AGAM</name>
<evidence type="ECO:0000313" key="2">
    <source>
        <dbReference type="EMBL" id="KIK13616.1"/>
    </source>
</evidence>
<accession>A0A0C9Y9Q4</accession>
<dbReference type="OrthoDB" id="2667635at2759"/>
<evidence type="ECO:0000256" key="1">
    <source>
        <dbReference type="SAM" id="MobiDB-lite"/>
    </source>
</evidence>
<sequence>MAPAGPEVKAIKIAQPKYYKGQDDIDAFDKWVNQTLHWLKIYKVTGPAHDMDRITKEGHYANECNQKNITLKDNKTGNTRLFAAEVIEDDHTNETPEAQEAKAPPHNEGDHEMLAEEEADANDEVIDIYGEYYNSDDDGEPIAYLGSMDVHDFDNDDEQICYA</sequence>
<reference evidence="2 3" key="1">
    <citation type="submission" date="2014-04" db="EMBL/GenBank/DDBJ databases">
        <authorList>
            <consortium name="DOE Joint Genome Institute"/>
            <person name="Kuo A."/>
            <person name="Kohler A."/>
            <person name="Costa M.D."/>
            <person name="Nagy L.G."/>
            <person name="Floudas D."/>
            <person name="Copeland A."/>
            <person name="Barry K.W."/>
            <person name="Cichocki N."/>
            <person name="Veneault-Fourrey C."/>
            <person name="LaButti K."/>
            <person name="Lindquist E.A."/>
            <person name="Lipzen A."/>
            <person name="Lundell T."/>
            <person name="Morin E."/>
            <person name="Murat C."/>
            <person name="Sun H."/>
            <person name="Tunlid A."/>
            <person name="Henrissat B."/>
            <person name="Grigoriev I.V."/>
            <person name="Hibbett D.S."/>
            <person name="Martin F."/>
            <person name="Nordberg H.P."/>
            <person name="Cantor M.N."/>
            <person name="Hua S.X."/>
        </authorList>
    </citation>
    <scope>NUCLEOTIDE SEQUENCE [LARGE SCALE GENOMIC DNA]</scope>
    <source>
        <strain evidence="2 3">441</strain>
    </source>
</reference>
<evidence type="ECO:0000313" key="3">
    <source>
        <dbReference type="Proteomes" id="UP000054018"/>
    </source>
</evidence>